<name>S7UZ06_DESML</name>
<gene>
    <name evidence="2" type="ORF">dsmv_3051</name>
</gene>
<evidence type="ECO:0000256" key="1">
    <source>
        <dbReference type="SAM" id="Phobius"/>
    </source>
</evidence>
<feature type="transmembrane region" description="Helical" evidence="1">
    <location>
        <begin position="206"/>
        <end position="223"/>
    </location>
</feature>
<dbReference type="AlphaFoldDB" id="S7UZ06"/>
<dbReference type="eggNOG" id="ENOG5031B6Q">
    <property type="taxonomic scope" value="Bacteria"/>
</dbReference>
<feature type="transmembrane region" description="Helical" evidence="1">
    <location>
        <begin position="58"/>
        <end position="80"/>
    </location>
</feature>
<organism evidence="2 3">
    <name type="scientific">Desulfococcus multivorans DSM 2059</name>
    <dbReference type="NCBI Taxonomy" id="1121405"/>
    <lineage>
        <taxon>Bacteria</taxon>
        <taxon>Pseudomonadati</taxon>
        <taxon>Thermodesulfobacteriota</taxon>
        <taxon>Desulfobacteria</taxon>
        <taxon>Desulfobacterales</taxon>
        <taxon>Desulfococcaceae</taxon>
        <taxon>Desulfococcus</taxon>
    </lineage>
</organism>
<keyword evidence="1" id="KW-1133">Transmembrane helix</keyword>
<protein>
    <submittedName>
        <fullName evidence="2">Multidrug resistance protein (Efflux pump/antiporter)</fullName>
    </submittedName>
</protein>
<dbReference type="Proteomes" id="UP000014977">
    <property type="component" value="Unassembled WGS sequence"/>
</dbReference>
<proteinExistence type="predicted"/>
<dbReference type="EMBL" id="ATHJ01000102">
    <property type="protein sequence ID" value="EPR37623.1"/>
    <property type="molecule type" value="Genomic_DNA"/>
</dbReference>
<feature type="transmembrane region" description="Helical" evidence="1">
    <location>
        <begin position="164"/>
        <end position="186"/>
    </location>
</feature>
<feature type="transmembrane region" description="Helical" evidence="1">
    <location>
        <begin position="131"/>
        <end position="152"/>
    </location>
</feature>
<evidence type="ECO:0000313" key="2">
    <source>
        <dbReference type="EMBL" id="EPR37623.1"/>
    </source>
</evidence>
<feature type="transmembrane region" description="Helical" evidence="1">
    <location>
        <begin position="12"/>
        <end position="38"/>
    </location>
</feature>
<comment type="caution">
    <text evidence="2">The sequence shown here is derived from an EMBL/GenBank/DDBJ whole genome shotgun (WGS) entry which is preliminary data.</text>
</comment>
<keyword evidence="1" id="KW-0812">Transmembrane</keyword>
<feature type="transmembrane region" description="Helical" evidence="1">
    <location>
        <begin position="92"/>
        <end position="111"/>
    </location>
</feature>
<sequence length="241" mass="26857">MAFNQITLNPSGIVRLLGAMAFFLVLASIVGQLSLYLTGPDHIDTLIQLFYIDAERNFPTIFSTLLLLFASLLLLAITLVERRRAGSAVSDWALLSLGFLCMAADEGWQFHERLMKPMYRLLGVENLGIFYFPWVIPGIALVLVLGLYFSKFLLHLPAKTRRNFLLAGTLYIGGAVGVELITGRYADVNGMYNLTYSMLATVEESLEMAGAIVFIRALLAYIVDNYREVRLRFGAFGPGNR</sequence>
<evidence type="ECO:0000313" key="3">
    <source>
        <dbReference type="Proteomes" id="UP000014977"/>
    </source>
</evidence>
<keyword evidence="3" id="KW-1185">Reference proteome</keyword>
<reference evidence="2 3" key="1">
    <citation type="journal article" date="2013" name="Genome Announc.">
        <title>Draft genome sequences for three mercury-methylating, sulfate-reducing bacteria.</title>
        <authorList>
            <person name="Brown S.D."/>
            <person name="Hurt R.A.Jr."/>
            <person name="Gilmour C.C."/>
            <person name="Elias D.A."/>
        </authorList>
    </citation>
    <scope>NUCLEOTIDE SEQUENCE [LARGE SCALE GENOMIC DNA]</scope>
    <source>
        <strain evidence="2 3">DSM 2059</strain>
    </source>
</reference>
<keyword evidence="1" id="KW-0472">Membrane</keyword>
<accession>S7UZ06</accession>